<gene>
    <name evidence="2" type="ORF">KEHDKFFH_02370</name>
</gene>
<evidence type="ECO:0000259" key="1">
    <source>
        <dbReference type="Pfam" id="PF07022"/>
    </source>
</evidence>
<dbReference type="AlphaFoldDB" id="A0A2S5ZG50"/>
<reference evidence="2 3" key="1">
    <citation type="submission" date="2018-01" db="EMBL/GenBank/DDBJ databases">
        <title>Complete genome sequences of the type strains of Marinobacter flavimaris and Marinobacter maroccanus.</title>
        <authorList>
            <person name="Palau M."/>
            <person name="Boujida N."/>
            <person name="Manresa A."/>
            <person name="Minana-Galbis D."/>
        </authorList>
    </citation>
    <scope>NUCLEOTIDE SEQUENCE [LARGE SCALE GENOMIC DNA]</scope>
    <source>
        <strain evidence="2 3">N4</strain>
    </source>
</reference>
<proteinExistence type="predicted"/>
<dbReference type="InterPro" id="IPR010982">
    <property type="entry name" value="Lambda_DNA-bd_dom_sf"/>
</dbReference>
<protein>
    <recommendedName>
        <fullName evidence="1">Bacteriophage CI repressor N-terminal domain-containing protein</fullName>
    </recommendedName>
</protein>
<keyword evidence="3" id="KW-1185">Reference proteome</keyword>
<dbReference type="InterPro" id="IPR010744">
    <property type="entry name" value="Phage_CI_N"/>
</dbReference>
<comment type="caution">
    <text evidence="2">The sequence shown here is derived from an EMBL/GenBank/DDBJ whole genome shotgun (WGS) entry which is preliminary data.</text>
</comment>
<dbReference type="Gene3D" id="1.10.260.40">
    <property type="entry name" value="lambda repressor-like DNA-binding domains"/>
    <property type="match status" value="1"/>
</dbReference>
<dbReference type="Pfam" id="PF07022">
    <property type="entry name" value="Phage_CI_repr"/>
    <property type="match status" value="1"/>
</dbReference>
<name>A0A2S5ZG50_9GAMM</name>
<dbReference type="GO" id="GO:0045892">
    <property type="term" value="P:negative regulation of DNA-templated transcription"/>
    <property type="evidence" value="ECO:0007669"/>
    <property type="project" value="InterPro"/>
</dbReference>
<feature type="domain" description="Bacteriophage CI repressor N-terminal" evidence="1">
    <location>
        <begin position="28"/>
        <end position="76"/>
    </location>
</feature>
<evidence type="ECO:0000313" key="2">
    <source>
        <dbReference type="EMBL" id="PPI86184.1"/>
    </source>
</evidence>
<organism evidence="2 3">
    <name type="scientific">Marinobacter maroccanus</name>
    <dbReference type="NCBI Taxonomy" id="2055143"/>
    <lineage>
        <taxon>Bacteria</taxon>
        <taxon>Pseudomonadati</taxon>
        <taxon>Pseudomonadota</taxon>
        <taxon>Gammaproteobacteria</taxon>
        <taxon>Pseudomonadales</taxon>
        <taxon>Marinobacteraceae</taxon>
        <taxon>Marinobacter</taxon>
    </lineage>
</organism>
<evidence type="ECO:0000313" key="3">
    <source>
        <dbReference type="Proteomes" id="UP000239917"/>
    </source>
</evidence>
<accession>A0A2S5ZG50</accession>
<dbReference type="GO" id="GO:0003677">
    <property type="term" value="F:DNA binding"/>
    <property type="evidence" value="ECO:0007669"/>
    <property type="project" value="InterPro"/>
</dbReference>
<sequence length="137" mass="15278">MRNMNERDFNARAARIREAIESGPLAMSEIADTMGVARTSVLNWKRKGNINLDNLKGFAQLTGYRFWWLAFGEGPKKYDEPEAELENPLMEIAKFSTEHARLVECISHLTAARVLTPALAEGITISLNAVAALKKSE</sequence>
<dbReference type="Proteomes" id="UP000239917">
    <property type="component" value="Unassembled WGS sequence"/>
</dbReference>
<dbReference type="EMBL" id="PSSX01000001">
    <property type="protein sequence ID" value="PPI86184.1"/>
    <property type="molecule type" value="Genomic_DNA"/>
</dbReference>